<organism evidence="1">
    <name type="scientific">marine sediment metagenome</name>
    <dbReference type="NCBI Taxonomy" id="412755"/>
    <lineage>
        <taxon>unclassified sequences</taxon>
        <taxon>metagenomes</taxon>
        <taxon>ecological metagenomes</taxon>
    </lineage>
</organism>
<dbReference type="AlphaFoldDB" id="A0A0F9C6P4"/>
<name>A0A0F9C6P4_9ZZZZ</name>
<comment type="caution">
    <text evidence="1">The sequence shown here is derived from an EMBL/GenBank/DDBJ whole genome shotgun (WGS) entry which is preliminary data.</text>
</comment>
<sequence length="21" mass="2761">YRILVKDYYEYDDIKDNYKML</sequence>
<evidence type="ECO:0000313" key="1">
    <source>
        <dbReference type="EMBL" id="KKL21972.1"/>
    </source>
</evidence>
<protein>
    <submittedName>
        <fullName evidence="1">Uncharacterized protein</fullName>
    </submittedName>
</protein>
<accession>A0A0F9C6P4</accession>
<dbReference type="EMBL" id="LAZR01037527">
    <property type="protein sequence ID" value="KKL21972.1"/>
    <property type="molecule type" value="Genomic_DNA"/>
</dbReference>
<feature type="non-terminal residue" evidence="1">
    <location>
        <position position="1"/>
    </location>
</feature>
<gene>
    <name evidence="1" type="ORF">LCGC14_2440080</name>
</gene>
<reference evidence="1" key="1">
    <citation type="journal article" date="2015" name="Nature">
        <title>Complex archaea that bridge the gap between prokaryotes and eukaryotes.</title>
        <authorList>
            <person name="Spang A."/>
            <person name="Saw J.H."/>
            <person name="Jorgensen S.L."/>
            <person name="Zaremba-Niedzwiedzka K."/>
            <person name="Martijn J."/>
            <person name="Lind A.E."/>
            <person name="van Eijk R."/>
            <person name="Schleper C."/>
            <person name="Guy L."/>
            <person name="Ettema T.J."/>
        </authorList>
    </citation>
    <scope>NUCLEOTIDE SEQUENCE</scope>
</reference>
<proteinExistence type="predicted"/>